<organism evidence="1 2">
    <name type="scientific">Vespula maculifrons</name>
    <name type="common">Eastern yellow jacket</name>
    <name type="synonym">Wasp</name>
    <dbReference type="NCBI Taxonomy" id="7453"/>
    <lineage>
        <taxon>Eukaryota</taxon>
        <taxon>Metazoa</taxon>
        <taxon>Ecdysozoa</taxon>
        <taxon>Arthropoda</taxon>
        <taxon>Hexapoda</taxon>
        <taxon>Insecta</taxon>
        <taxon>Pterygota</taxon>
        <taxon>Neoptera</taxon>
        <taxon>Endopterygota</taxon>
        <taxon>Hymenoptera</taxon>
        <taxon>Apocrita</taxon>
        <taxon>Aculeata</taxon>
        <taxon>Vespoidea</taxon>
        <taxon>Vespidae</taxon>
        <taxon>Vespinae</taxon>
        <taxon>Vespula</taxon>
    </lineage>
</organism>
<name>A0ABD2AGY4_VESMC</name>
<protein>
    <recommendedName>
        <fullName evidence="3">Guanylate cyclase domain-containing protein</fullName>
    </recommendedName>
</protein>
<evidence type="ECO:0008006" key="3">
    <source>
        <dbReference type="Google" id="ProtNLM"/>
    </source>
</evidence>
<reference evidence="1 2" key="1">
    <citation type="journal article" date="2024" name="Ann. Entomol. Soc. Am.">
        <title>Genomic analyses of the southern and eastern yellowjacket wasps (Hymenoptera: Vespidae) reveal evolutionary signatures of social life.</title>
        <authorList>
            <person name="Catto M.A."/>
            <person name="Caine P.B."/>
            <person name="Orr S.E."/>
            <person name="Hunt B.G."/>
            <person name="Goodisman M.A.D."/>
        </authorList>
    </citation>
    <scope>NUCLEOTIDE SEQUENCE [LARGE SCALE GENOMIC DNA]</scope>
    <source>
        <strain evidence="1">232</strain>
        <tissue evidence="1">Head and thorax</tissue>
    </source>
</reference>
<keyword evidence="2" id="KW-1185">Reference proteome</keyword>
<evidence type="ECO:0000313" key="2">
    <source>
        <dbReference type="Proteomes" id="UP001607303"/>
    </source>
</evidence>
<comment type="caution">
    <text evidence="1">The sequence shown here is derived from an EMBL/GenBank/DDBJ whole genome shotgun (WGS) entry which is preliminary data.</text>
</comment>
<dbReference type="AlphaFoldDB" id="A0ABD2AGY4"/>
<accession>A0ABD2AGY4</accession>
<sequence>MYYNSDIAKFGSFAINIAYWKNSFRPSLKQVRIRRLVITHDRYTIVRLSYVVIMDISGYTVLSDINKALSGVLLVPQPPKE</sequence>
<proteinExistence type="predicted"/>
<gene>
    <name evidence="1" type="ORF">V1477_021165</name>
</gene>
<evidence type="ECO:0000313" key="1">
    <source>
        <dbReference type="EMBL" id="KAL2719868.1"/>
    </source>
</evidence>
<dbReference type="Proteomes" id="UP001607303">
    <property type="component" value="Unassembled WGS sequence"/>
</dbReference>
<dbReference type="EMBL" id="JAYRBN010000118">
    <property type="protein sequence ID" value="KAL2719868.1"/>
    <property type="molecule type" value="Genomic_DNA"/>
</dbReference>